<evidence type="ECO:0000313" key="2">
    <source>
        <dbReference type="Proteomes" id="UP001221898"/>
    </source>
</evidence>
<gene>
    <name evidence="1" type="ORF">AAFF_G00268860</name>
</gene>
<name>A0AAD7STE7_9TELE</name>
<dbReference type="EMBL" id="JAINUG010000037">
    <property type="protein sequence ID" value="KAJ8407842.1"/>
    <property type="molecule type" value="Genomic_DNA"/>
</dbReference>
<sequence>MSLELFHVTEHRDPLFMNLVGYFLMAVGIKVQICRLEGPSTWSNLMDQLNCGLRGEMSCAPLRDPQERKSRCNQILKAHPTKPRLCYYNGPLRWRRVQ</sequence>
<proteinExistence type="predicted"/>
<dbReference type="Proteomes" id="UP001221898">
    <property type="component" value="Unassembled WGS sequence"/>
</dbReference>
<reference evidence="1" key="1">
    <citation type="journal article" date="2023" name="Science">
        <title>Genome structures resolve the early diversification of teleost fishes.</title>
        <authorList>
            <person name="Parey E."/>
            <person name="Louis A."/>
            <person name="Montfort J."/>
            <person name="Bouchez O."/>
            <person name="Roques C."/>
            <person name="Iampietro C."/>
            <person name="Lluch J."/>
            <person name="Castinel A."/>
            <person name="Donnadieu C."/>
            <person name="Desvignes T."/>
            <person name="Floi Bucao C."/>
            <person name="Jouanno E."/>
            <person name="Wen M."/>
            <person name="Mejri S."/>
            <person name="Dirks R."/>
            <person name="Jansen H."/>
            <person name="Henkel C."/>
            <person name="Chen W.J."/>
            <person name="Zahm M."/>
            <person name="Cabau C."/>
            <person name="Klopp C."/>
            <person name="Thompson A.W."/>
            <person name="Robinson-Rechavi M."/>
            <person name="Braasch I."/>
            <person name="Lecointre G."/>
            <person name="Bobe J."/>
            <person name="Postlethwait J.H."/>
            <person name="Berthelot C."/>
            <person name="Roest Crollius H."/>
            <person name="Guiguen Y."/>
        </authorList>
    </citation>
    <scope>NUCLEOTIDE SEQUENCE</scope>
    <source>
        <strain evidence="1">NC1722</strain>
    </source>
</reference>
<evidence type="ECO:0000313" key="1">
    <source>
        <dbReference type="EMBL" id="KAJ8407842.1"/>
    </source>
</evidence>
<dbReference type="AlphaFoldDB" id="A0AAD7STE7"/>
<comment type="caution">
    <text evidence="1">The sequence shown here is derived from an EMBL/GenBank/DDBJ whole genome shotgun (WGS) entry which is preliminary data.</text>
</comment>
<protein>
    <submittedName>
        <fullName evidence="1">Uncharacterized protein</fullName>
    </submittedName>
</protein>
<accession>A0AAD7STE7</accession>
<keyword evidence="2" id="KW-1185">Reference proteome</keyword>
<organism evidence="1 2">
    <name type="scientific">Aldrovandia affinis</name>
    <dbReference type="NCBI Taxonomy" id="143900"/>
    <lineage>
        <taxon>Eukaryota</taxon>
        <taxon>Metazoa</taxon>
        <taxon>Chordata</taxon>
        <taxon>Craniata</taxon>
        <taxon>Vertebrata</taxon>
        <taxon>Euteleostomi</taxon>
        <taxon>Actinopterygii</taxon>
        <taxon>Neopterygii</taxon>
        <taxon>Teleostei</taxon>
        <taxon>Notacanthiformes</taxon>
        <taxon>Halosauridae</taxon>
        <taxon>Aldrovandia</taxon>
    </lineage>
</organism>